<reference evidence="1" key="2">
    <citation type="journal article" date="2014" name="PLoS Genet.">
        <title>Signature gene expression reveals novel clues to the molecular mechanisms of dimorphic transition in Penicillium marneffei.</title>
        <authorList>
            <person name="Yang E."/>
            <person name="Wang G."/>
            <person name="Cai J."/>
            <person name="Woo P.C."/>
            <person name="Lau S.K."/>
            <person name="Yuen K.-Y."/>
            <person name="Chow W.-N."/>
            <person name="Lin X."/>
        </authorList>
    </citation>
    <scope>NUCLEOTIDE SEQUENCE</scope>
    <source>
        <strain evidence="1">PM1</strain>
    </source>
</reference>
<dbReference type="PANTHER" id="PTHR37542:SF3">
    <property type="entry name" value="PRION-INHIBITION AND PROPAGATION HELO DOMAIN-CONTAINING PROTEIN"/>
    <property type="match status" value="1"/>
</dbReference>
<gene>
    <name evidence="1" type="ORF">GQ26_0290980</name>
</gene>
<evidence type="ECO:0000313" key="1">
    <source>
        <dbReference type="EMBL" id="KFX44355.1"/>
    </source>
</evidence>
<dbReference type="PANTHER" id="PTHR37542">
    <property type="entry name" value="HELO DOMAIN-CONTAINING PROTEIN-RELATED"/>
    <property type="match status" value="1"/>
</dbReference>
<protein>
    <recommendedName>
        <fullName evidence="2">Protein kinase domain-containing protein</fullName>
    </recommendedName>
</protein>
<dbReference type="AlphaFoldDB" id="A0A093UWQ3"/>
<accession>A0A093UWQ3</accession>
<organism evidence="1">
    <name type="scientific">Talaromyces marneffei PM1</name>
    <dbReference type="NCBI Taxonomy" id="1077442"/>
    <lineage>
        <taxon>Eukaryota</taxon>
        <taxon>Fungi</taxon>
        <taxon>Dikarya</taxon>
        <taxon>Ascomycota</taxon>
        <taxon>Pezizomycotina</taxon>
        <taxon>Eurotiomycetes</taxon>
        <taxon>Eurotiomycetidae</taxon>
        <taxon>Eurotiales</taxon>
        <taxon>Trichocomaceae</taxon>
        <taxon>Talaromyces</taxon>
        <taxon>Talaromyces sect. Talaromyces</taxon>
    </lineage>
</organism>
<sequence length="433" mass="48555">MLVAKASSMSERLSRLLDPQSIDSTDHLCGDSSSLKERLQWALRSGKAMERLELLTTLVRDLESFLPPPGSDSNVTGAIILNSALTSEQDALKLRWLSRQTDFDSFTRSLALLKATNMTHVNELGLDSEFELPKLNGIVQRMRTSETGRHYLGTYNGDCVLIERKTIPSEKNNYTVIDDRIQKIVHLLKLSQGIEGLRTLPCLGYIKREPGLDLKSEKWDLSQRSLSISVFRSPELLRKQFSVYTLPNGFIRESGVATLSSYPQLSLTPARVRLNLPYLVGFECSRTNSHDEGTENIAGTEESNLYRHPAAQGLPKAEPDSYPGDTGRFSKNHDIYSLGVILIELGVLMSAGRIKSQARKYDPDYGKHSAEKFQRLLLDKLVPKVAFTMGEVYANVTFCCLNADFYHPSPQLHHKNANTFYPDVVAELELCRA</sequence>
<name>A0A093UWQ3_TALMA</name>
<comment type="caution">
    <text evidence="1">The sequence shown here is derived from an EMBL/GenBank/DDBJ whole genome shotgun (WGS) entry which is preliminary data.</text>
</comment>
<dbReference type="HOGENOM" id="CLU_660735_0_0_1"/>
<evidence type="ECO:0008006" key="2">
    <source>
        <dbReference type="Google" id="ProtNLM"/>
    </source>
</evidence>
<dbReference type="EMBL" id="JPOX01000029">
    <property type="protein sequence ID" value="KFX44355.1"/>
    <property type="molecule type" value="Genomic_DNA"/>
</dbReference>
<reference key="1">
    <citation type="journal article" date="2014" name="PLoS Genet.">
        <title>Signature Gene Expression Reveals Novel Clues to the Molecular Mechanisms of Dimorphic Transition in Penicillium marneffei.</title>
        <authorList>
            <person name="Yang E."/>
            <person name="Wang G."/>
            <person name="Cai J."/>
            <person name="Woo P.C."/>
            <person name="Lau S.K."/>
            <person name="Yuen K.-Y."/>
            <person name="Chow W.-N."/>
            <person name="Lin X."/>
        </authorList>
    </citation>
    <scope>NUCLEOTIDE SEQUENCE [LARGE SCALE GENOMIC DNA]</scope>
    <source>
        <strain>PM1</strain>
    </source>
</reference>
<proteinExistence type="predicted"/>